<dbReference type="EMBL" id="MGHC01000037">
    <property type="protein sequence ID" value="OGM58300.1"/>
    <property type="molecule type" value="Genomic_DNA"/>
</dbReference>
<dbReference type="SUPFAM" id="SSF56112">
    <property type="entry name" value="Protein kinase-like (PK-like)"/>
    <property type="match status" value="1"/>
</dbReference>
<accession>A0A1F8B2Z5</accession>
<dbReference type="STRING" id="1802516.A3A75_04690"/>
<feature type="domain" description="Aminoglycoside phosphotransferase" evidence="2">
    <location>
        <begin position="27"/>
        <end position="234"/>
    </location>
</feature>
<gene>
    <name evidence="3" type="ORF">A3A75_04690</name>
</gene>
<dbReference type="AlphaFoldDB" id="A0A1F8B2Z5"/>
<dbReference type="InterPro" id="IPR050249">
    <property type="entry name" value="Pseudomonas-type_ThrB"/>
</dbReference>
<name>A0A1F8B2Z5_9BACT</name>
<dbReference type="Gene3D" id="3.30.200.20">
    <property type="entry name" value="Phosphorylase Kinase, domain 1"/>
    <property type="match status" value="1"/>
</dbReference>
<dbReference type="Proteomes" id="UP000179018">
    <property type="component" value="Unassembled WGS sequence"/>
</dbReference>
<protein>
    <recommendedName>
        <fullName evidence="2">Aminoglycoside phosphotransferase domain-containing protein</fullName>
    </recommendedName>
</protein>
<evidence type="ECO:0000313" key="4">
    <source>
        <dbReference type="Proteomes" id="UP000179018"/>
    </source>
</evidence>
<evidence type="ECO:0000259" key="2">
    <source>
        <dbReference type="Pfam" id="PF01636"/>
    </source>
</evidence>
<reference evidence="3 4" key="1">
    <citation type="journal article" date="2016" name="Nat. Commun.">
        <title>Thousands of microbial genomes shed light on interconnected biogeochemical processes in an aquifer system.</title>
        <authorList>
            <person name="Anantharaman K."/>
            <person name="Brown C.T."/>
            <person name="Hug L.A."/>
            <person name="Sharon I."/>
            <person name="Castelle C.J."/>
            <person name="Probst A.J."/>
            <person name="Thomas B.C."/>
            <person name="Singh A."/>
            <person name="Wilkins M.J."/>
            <person name="Karaoz U."/>
            <person name="Brodie E.L."/>
            <person name="Williams K.H."/>
            <person name="Hubbard S.S."/>
            <person name="Banfield J.F."/>
        </authorList>
    </citation>
    <scope>NUCLEOTIDE SEQUENCE [LARGE SCALE GENOMIC DNA]</scope>
</reference>
<dbReference type="GO" id="GO:0004413">
    <property type="term" value="F:homoserine kinase activity"/>
    <property type="evidence" value="ECO:0007669"/>
    <property type="project" value="TreeGrafter"/>
</dbReference>
<dbReference type="Gene3D" id="3.90.1200.10">
    <property type="match status" value="1"/>
</dbReference>
<comment type="caution">
    <text evidence="3">The sequence shown here is derived from an EMBL/GenBank/DDBJ whole genome shotgun (WGS) entry which is preliminary data.</text>
</comment>
<organism evidence="3 4">
    <name type="scientific">Candidatus Woesebacteria bacterium RIFCSPLOWO2_01_FULL_39_10</name>
    <dbReference type="NCBI Taxonomy" id="1802516"/>
    <lineage>
        <taxon>Bacteria</taxon>
        <taxon>Candidatus Woeseibacteriota</taxon>
    </lineage>
</organism>
<dbReference type="PANTHER" id="PTHR21064:SF6">
    <property type="entry name" value="AMINOGLYCOSIDE PHOSPHOTRANSFERASE DOMAIN-CONTAINING PROTEIN"/>
    <property type="match status" value="1"/>
</dbReference>
<dbReference type="Pfam" id="PF01636">
    <property type="entry name" value="APH"/>
    <property type="match status" value="1"/>
</dbReference>
<evidence type="ECO:0000256" key="1">
    <source>
        <dbReference type="ARBA" id="ARBA00038240"/>
    </source>
</evidence>
<dbReference type="GO" id="GO:0009088">
    <property type="term" value="P:threonine biosynthetic process"/>
    <property type="evidence" value="ECO:0007669"/>
    <property type="project" value="TreeGrafter"/>
</dbReference>
<dbReference type="InterPro" id="IPR011009">
    <property type="entry name" value="Kinase-like_dom_sf"/>
</dbReference>
<dbReference type="PANTHER" id="PTHR21064">
    <property type="entry name" value="AMINOGLYCOSIDE PHOSPHOTRANSFERASE DOMAIN-CONTAINING PROTEIN-RELATED"/>
    <property type="match status" value="1"/>
</dbReference>
<dbReference type="InterPro" id="IPR002575">
    <property type="entry name" value="Aminoglycoside_PTrfase"/>
</dbReference>
<proteinExistence type="inferred from homology"/>
<comment type="similarity">
    <text evidence="1">Belongs to the pseudomonas-type ThrB family.</text>
</comment>
<evidence type="ECO:0000313" key="3">
    <source>
        <dbReference type="EMBL" id="OGM58300.1"/>
    </source>
</evidence>
<sequence>MAMDNSNLKIWLEERYGFVGNISVELLRSYTNDVYLVKTSSDRFILKLYSPVWPSESEILWEIDLLNHLKRKGVRISAAINANDSKCVSTYFVNKENKFAVLFEYASGSKPKPPFDIALYYKFGQAAALLHEKSADFVSKYSRPTLDLNYLIDESTALVKDLISNDDFNFFKEFGSKLKVKINDYLKYGLDWGIVHGDLTLDNLHVGDDGSITFYDFDSSGQGWRGMELQGWAVLGEESRSKLEAFLKSYQEVRGVNKNDIDASPYLQAAQDMWLRRGMKALTDPKVLKAQIDQVKTWSQYFNDKL</sequence>